<dbReference type="EMBL" id="AHXS01000018">
    <property type="protein sequence ID" value="ELB39299.1"/>
    <property type="molecule type" value="Genomic_DNA"/>
</dbReference>
<comment type="function">
    <text evidence="8">The phosphoenolpyruvate-dependent sugar phosphotransferase system (PTS), a major carbohydrate active -transport system, catalyzes the phosphorylation of incoming sugar substrates concomitant with their translocation across the cell membrane.</text>
</comment>
<evidence type="ECO:0000256" key="9">
    <source>
        <dbReference type="SAM" id="Phobius"/>
    </source>
</evidence>
<dbReference type="PIRSF" id="PIRSF006351">
    <property type="entry name" value="PTS_EIIC-Cellobiose"/>
    <property type="match status" value="1"/>
</dbReference>
<evidence type="ECO:0000259" key="10">
    <source>
        <dbReference type="PROSITE" id="PS51105"/>
    </source>
</evidence>
<evidence type="ECO:0000256" key="3">
    <source>
        <dbReference type="ARBA" id="ARBA00022475"/>
    </source>
</evidence>
<dbReference type="InterPro" id="IPR004501">
    <property type="entry name" value="PTS_EIIC_3"/>
</dbReference>
<dbReference type="PANTHER" id="PTHR33989">
    <property type="match status" value="1"/>
</dbReference>
<dbReference type="NCBIfam" id="TIGR00410">
    <property type="entry name" value="lacE"/>
    <property type="match status" value="1"/>
</dbReference>
<keyword evidence="3 8" id="KW-1003">Cell membrane</keyword>
<evidence type="ECO:0000256" key="2">
    <source>
        <dbReference type="ARBA" id="ARBA00022448"/>
    </source>
</evidence>
<keyword evidence="2 8" id="KW-0813">Transport</keyword>
<comment type="caution">
    <text evidence="11">The sequence shown here is derived from an EMBL/GenBank/DDBJ whole genome shotgun (WGS) entry which is preliminary data.</text>
</comment>
<evidence type="ECO:0000256" key="7">
    <source>
        <dbReference type="ARBA" id="ARBA00023136"/>
    </source>
</evidence>
<feature type="domain" description="PTS EIIC type-3" evidence="10">
    <location>
        <begin position="5"/>
        <end position="406"/>
    </location>
</feature>
<evidence type="ECO:0000313" key="12">
    <source>
        <dbReference type="Proteomes" id="UP000010504"/>
    </source>
</evidence>
<evidence type="ECO:0000256" key="8">
    <source>
        <dbReference type="PIRNR" id="PIRNR006351"/>
    </source>
</evidence>
<keyword evidence="5 9" id="KW-0812">Transmembrane</keyword>
<dbReference type="GO" id="GO:1901264">
    <property type="term" value="P:carbohydrate derivative transport"/>
    <property type="evidence" value="ECO:0007669"/>
    <property type="project" value="TreeGrafter"/>
</dbReference>
<comment type="subcellular location">
    <subcellularLocation>
        <location evidence="1">Cell membrane</location>
        <topology evidence="1">Multi-pass membrane protein</topology>
    </subcellularLocation>
</comment>
<dbReference type="AlphaFoldDB" id="A0A829A4G4"/>
<keyword evidence="6 9" id="KW-1133">Transmembrane helix</keyword>
<keyword evidence="4 8" id="KW-0762">Sugar transport</keyword>
<sequence>MKEWLDRAFLPMITSVVNLRPLTALRNGMTYTIPIIIAGSLFFLFAHFPVDYIAQWIDKTGFSMYFTQVYQATFDVIAFWIVFAIAYAYAKEENIDRLPVGMTALSAYLLLIQPLNVQGEIDNIWTGGEGILGAVATGLLIGWGYARLARFAKGWRQRGKIPENVWQSFTSLIPILAIVIFTLIGSAVFQQLFGMTVIQGIWTYVQLPIQSLIDTLFGVLLLGFFVPFLWLFGLHGSAMVNGLVSPILQANSLANAEILASGKELTVANGGHIVTQQFLDQFMTVTGAGLTLGAVFFMMFFAKSRKYRELGKLSLLPAFFNINESIIFSTPIVMNPMMAVPFIFAPILSGLITYSALYFGFVPLFTAVQVPWTTPPILSGFLVGGVPAAILQGIVLAISFFIYFPFLKKIDSANFKKERQTKNAGTAEKIID</sequence>
<organism evidence="11 12">
    <name type="scientific">Enterococcus faecium EnGen0026</name>
    <dbReference type="NCBI Taxonomy" id="1138917"/>
    <lineage>
        <taxon>Bacteria</taxon>
        <taxon>Bacillati</taxon>
        <taxon>Bacillota</taxon>
        <taxon>Bacilli</taxon>
        <taxon>Lactobacillales</taxon>
        <taxon>Enterococcaceae</taxon>
        <taxon>Enterococcus</taxon>
    </lineage>
</organism>
<feature type="transmembrane region" description="Helical" evidence="9">
    <location>
        <begin position="169"/>
        <end position="189"/>
    </location>
</feature>
<dbReference type="GO" id="GO:0009401">
    <property type="term" value="P:phosphoenolpyruvate-dependent sugar phosphotransferase system"/>
    <property type="evidence" value="ECO:0007669"/>
    <property type="project" value="InterPro"/>
</dbReference>
<feature type="transmembrane region" description="Helical" evidence="9">
    <location>
        <begin position="381"/>
        <end position="407"/>
    </location>
</feature>
<evidence type="ECO:0000256" key="5">
    <source>
        <dbReference type="ARBA" id="ARBA00022692"/>
    </source>
</evidence>
<dbReference type="PROSITE" id="PS51105">
    <property type="entry name" value="PTS_EIIC_TYPE_3"/>
    <property type="match status" value="1"/>
</dbReference>
<name>A0A829A4G4_ENTFC</name>
<gene>
    <name evidence="11" type="ORF">OKA_04842</name>
</gene>
<dbReference type="InterPro" id="IPR051088">
    <property type="entry name" value="PTS_Sugar-EIIC/EIIB"/>
</dbReference>
<keyword evidence="7 8" id="KW-0472">Membrane</keyword>
<dbReference type="Pfam" id="PF02378">
    <property type="entry name" value="PTS_EIIC"/>
    <property type="match status" value="1"/>
</dbReference>
<dbReference type="GeneID" id="66498359"/>
<feature type="transmembrane region" description="Helical" evidence="9">
    <location>
        <begin position="68"/>
        <end position="90"/>
    </location>
</feature>
<dbReference type="GO" id="GO:0008982">
    <property type="term" value="F:protein-N(PI)-phosphohistidine-sugar phosphotransferase activity"/>
    <property type="evidence" value="ECO:0007669"/>
    <property type="project" value="UniProtKB-UniRule"/>
</dbReference>
<reference evidence="11 12" key="1">
    <citation type="submission" date="2012-12" db="EMBL/GenBank/DDBJ databases">
        <title>The Genome Sequence of Enterococcus faecium E2039.</title>
        <authorList>
            <consortium name="The Broad Institute Genome Sequencing Platform"/>
            <consortium name="The Broad Institute Genome Sequencing Center for Infectious Disease"/>
            <person name="Earl A.M."/>
            <person name="Gilmore M.S."/>
            <person name="van Schaik W."/>
            <person name="Lebreton F."/>
            <person name="Willems R.J."/>
            <person name="Walker B."/>
            <person name="Young S.K."/>
            <person name="Zeng Q."/>
            <person name="Gargeya S."/>
            <person name="Fitzgerald M."/>
            <person name="Haas B."/>
            <person name="Abouelleil A."/>
            <person name="Alvarado L."/>
            <person name="Arachchi H.M."/>
            <person name="Berlin A.M."/>
            <person name="Chapman S.B."/>
            <person name="Dewar J."/>
            <person name="Goldberg J."/>
            <person name="Griggs A."/>
            <person name="Gujja S."/>
            <person name="Hansen M."/>
            <person name="Howarth C."/>
            <person name="Imamovic A."/>
            <person name="Larimer J."/>
            <person name="McCowan C."/>
            <person name="Murphy C."/>
            <person name="Neiman D."/>
            <person name="Pearson M."/>
            <person name="Priest M."/>
            <person name="Roberts A."/>
            <person name="Saif S."/>
            <person name="Shea T."/>
            <person name="Sisk P."/>
            <person name="Sykes S."/>
            <person name="Wortman J."/>
            <person name="Nusbaum C."/>
            <person name="Birren B."/>
        </authorList>
    </citation>
    <scope>NUCLEOTIDE SEQUENCE [LARGE SCALE GENOMIC DNA]</scope>
    <source>
        <strain evidence="11 12">E2039</strain>
    </source>
</reference>
<feature type="transmembrane region" description="Helical" evidence="9">
    <location>
        <begin position="314"/>
        <end position="333"/>
    </location>
</feature>
<proteinExistence type="predicted"/>
<evidence type="ECO:0000256" key="1">
    <source>
        <dbReference type="ARBA" id="ARBA00004651"/>
    </source>
</evidence>
<dbReference type="Proteomes" id="UP000010504">
    <property type="component" value="Unassembled WGS sequence"/>
</dbReference>
<feature type="transmembrane region" description="Helical" evidence="9">
    <location>
        <begin position="209"/>
        <end position="232"/>
    </location>
</feature>
<dbReference type="RefSeq" id="WP_002328931.1">
    <property type="nucleotide sequence ID" value="NZ_KB029917.1"/>
</dbReference>
<protein>
    <recommendedName>
        <fullName evidence="8">Permease IIC component</fullName>
    </recommendedName>
</protein>
<evidence type="ECO:0000313" key="11">
    <source>
        <dbReference type="EMBL" id="ELB39299.1"/>
    </source>
</evidence>
<dbReference type="InterPro" id="IPR004796">
    <property type="entry name" value="PTS_IIC_cello"/>
</dbReference>
<dbReference type="GO" id="GO:0005886">
    <property type="term" value="C:plasma membrane"/>
    <property type="evidence" value="ECO:0007669"/>
    <property type="project" value="UniProtKB-SubCell"/>
</dbReference>
<feature type="transmembrane region" description="Helical" evidence="9">
    <location>
        <begin position="97"/>
        <end position="115"/>
    </location>
</feature>
<dbReference type="InterPro" id="IPR003352">
    <property type="entry name" value="PTS_EIIC"/>
</dbReference>
<accession>A0A829A4G4</accession>
<feature type="transmembrane region" description="Helical" evidence="9">
    <location>
        <begin position="282"/>
        <end position="302"/>
    </location>
</feature>
<feature type="transmembrane region" description="Helical" evidence="9">
    <location>
        <begin position="130"/>
        <end position="148"/>
    </location>
</feature>
<dbReference type="PANTHER" id="PTHR33989:SF4">
    <property type="entry name" value="PTS SYSTEM N,N'-DIACETYLCHITOBIOSE-SPECIFIC EIIC COMPONENT"/>
    <property type="match status" value="1"/>
</dbReference>
<feature type="transmembrane region" description="Helical" evidence="9">
    <location>
        <begin position="28"/>
        <end position="48"/>
    </location>
</feature>
<evidence type="ECO:0000256" key="6">
    <source>
        <dbReference type="ARBA" id="ARBA00022989"/>
    </source>
</evidence>
<evidence type="ECO:0000256" key="4">
    <source>
        <dbReference type="ARBA" id="ARBA00022597"/>
    </source>
</evidence>